<dbReference type="InterPro" id="IPR023585">
    <property type="entry name" value="Ile-tRNA-ligase_type1"/>
</dbReference>
<dbReference type="FunFam" id="1.10.730.20:FF:000001">
    <property type="entry name" value="Isoleucine--tRNA ligase"/>
    <property type="match status" value="1"/>
</dbReference>
<comment type="caution">
    <text evidence="18">The sequence shown here is derived from an EMBL/GenBank/DDBJ whole genome shotgun (WGS) entry which is preliminary data.</text>
</comment>
<dbReference type="STRING" id="437022.CC99x_01141"/>
<comment type="catalytic activity">
    <reaction evidence="13 14">
        <text>tRNA(Ile) + L-isoleucine + ATP = L-isoleucyl-tRNA(Ile) + AMP + diphosphate</text>
        <dbReference type="Rhea" id="RHEA:11060"/>
        <dbReference type="Rhea" id="RHEA-COMP:9666"/>
        <dbReference type="Rhea" id="RHEA-COMP:9695"/>
        <dbReference type="ChEBI" id="CHEBI:30616"/>
        <dbReference type="ChEBI" id="CHEBI:33019"/>
        <dbReference type="ChEBI" id="CHEBI:58045"/>
        <dbReference type="ChEBI" id="CHEBI:78442"/>
        <dbReference type="ChEBI" id="CHEBI:78528"/>
        <dbReference type="ChEBI" id="CHEBI:456215"/>
        <dbReference type="EC" id="6.1.1.5"/>
    </reaction>
</comment>
<dbReference type="EMBL" id="LKHV02000001">
    <property type="protein sequence ID" value="MCS5709491.1"/>
    <property type="molecule type" value="Genomic_DNA"/>
</dbReference>
<keyword evidence="5 14" id="KW-0436">Ligase</keyword>
<evidence type="ECO:0000256" key="2">
    <source>
        <dbReference type="ARBA" id="ARBA00006887"/>
    </source>
</evidence>
<dbReference type="PRINTS" id="PR00984">
    <property type="entry name" value="TRNASYNTHILE"/>
</dbReference>
<dbReference type="PANTHER" id="PTHR42765">
    <property type="entry name" value="SOLEUCYL-TRNA SYNTHETASE"/>
    <property type="match status" value="1"/>
</dbReference>
<dbReference type="GO" id="GO:0004822">
    <property type="term" value="F:isoleucine-tRNA ligase activity"/>
    <property type="evidence" value="ECO:0007669"/>
    <property type="project" value="UniProtKB-UniRule"/>
</dbReference>
<feature type="binding site" evidence="14">
    <location>
        <position position="924"/>
    </location>
    <ligand>
        <name>Zn(2+)</name>
        <dbReference type="ChEBI" id="CHEBI:29105"/>
    </ligand>
</feature>
<evidence type="ECO:0000313" key="18">
    <source>
        <dbReference type="EMBL" id="KRG19142.1"/>
    </source>
</evidence>
<dbReference type="FunFam" id="3.40.50.620:FF:000042">
    <property type="entry name" value="Isoleucine--tRNA ligase"/>
    <property type="match status" value="1"/>
</dbReference>
<dbReference type="InterPro" id="IPR013155">
    <property type="entry name" value="M/V/L/I-tRNA-synth_anticd-bd"/>
</dbReference>
<dbReference type="InterPro" id="IPR009008">
    <property type="entry name" value="Val/Leu/Ile-tRNA-synth_edit"/>
</dbReference>
<dbReference type="GO" id="GO:0008270">
    <property type="term" value="F:zinc ion binding"/>
    <property type="evidence" value="ECO:0007669"/>
    <property type="project" value="UniProtKB-UniRule"/>
</dbReference>
<comment type="similarity">
    <text evidence="2 14">Belongs to the class-I aminoacyl-tRNA synthetase family. IleS type 1 subfamily.</text>
</comment>
<evidence type="ECO:0000259" key="16">
    <source>
        <dbReference type="Pfam" id="PF06827"/>
    </source>
</evidence>
<evidence type="ECO:0000256" key="10">
    <source>
        <dbReference type="ARBA" id="ARBA00022917"/>
    </source>
</evidence>
<dbReference type="EC" id="6.1.1.5" evidence="14"/>
<dbReference type="InterPro" id="IPR010663">
    <property type="entry name" value="Znf_FPG/IleRS"/>
</dbReference>
<comment type="subcellular location">
    <subcellularLocation>
        <location evidence="1 14">Cytoplasm</location>
    </subcellularLocation>
</comment>
<dbReference type="Gene3D" id="3.40.50.620">
    <property type="entry name" value="HUPs"/>
    <property type="match status" value="2"/>
</dbReference>
<dbReference type="InterPro" id="IPR002301">
    <property type="entry name" value="Ile-tRNA-ligase"/>
</dbReference>
<reference evidence="19" key="2">
    <citation type="journal article" date="2016" name="Genome Announc.">
        <title>Draft Genome Sequences of Two Novel Amoeba-Resistant Intranuclear Bacteria, 'Candidatus Berkiella cookevillensis' and 'Candidatus Berkiella aquae'.</title>
        <authorList>
            <person name="Mehari Y.T."/>
            <person name="Arivett B.A."/>
            <person name="Farone A.L."/>
            <person name="Gunderson J.H."/>
            <person name="Farone M.B."/>
        </authorList>
    </citation>
    <scope>NUCLEOTIDE SEQUENCE</scope>
    <source>
        <strain evidence="19">CC99</strain>
    </source>
</reference>
<dbReference type="HAMAP" id="MF_02002">
    <property type="entry name" value="Ile_tRNA_synth_type1"/>
    <property type="match status" value="1"/>
</dbReference>
<dbReference type="GO" id="GO:0006428">
    <property type="term" value="P:isoleucyl-tRNA aminoacylation"/>
    <property type="evidence" value="ECO:0007669"/>
    <property type="project" value="UniProtKB-UniRule"/>
</dbReference>
<evidence type="ECO:0000259" key="15">
    <source>
        <dbReference type="Pfam" id="PF00133"/>
    </source>
</evidence>
<evidence type="ECO:0000313" key="20">
    <source>
        <dbReference type="Proteomes" id="UP000051494"/>
    </source>
</evidence>
<dbReference type="PROSITE" id="PS00178">
    <property type="entry name" value="AA_TRNA_LIGASE_I"/>
    <property type="match status" value="1"/>
</dbReference>
<comment type="domain">
    <text evidence="14">IleRS has two distinct active sites: one for aminoacylation and one for editing. The misactivated valine is translocated from the active site to the editing site, which sterically excludes the correctly activated isoleucine. The single editing site contains two valyl binding pockets, one specific for each substrate (Val-AMP or Val-tRNA(Ile)).</text>
</comment>
<dbReference type="Pfam" id="PF00133">
    <property type="entry name" value="tRNA-synt_1"/>
    <property type="match status" value="1"/>
</dbReference>
<reference evidence="18" key="1">
    <citation type="submission" date="2015-09" db="EMBL/GenBank/DDBJ databases">
        <title>Draft Genome Sequences of Two Novel Amoeba-resistant Intranuclear Bacteria, Candidatus Berkiella cookevillensis and Candidatus Berkiella aquae.</title>
        <authorList>
            <person name="Mehari Y.T."/>
            <person name="Arivett B.A."/>
            <person name="Farone A.L."/>
            <person name="Gunderson J.H."/>
            <person name="Farone M.B."/>
        </authorList>
    </citation>
    <scope>NUCLEOTIDE SEQUENCE [LARGE SCALE GENOMIC DNA]</scope>
    <source>
        <strain evidence="18">CC99</strain>
    </source>
</reference>
<dbReference type="RefSeq" id="WP_200953429.1">
    <property type="nucleotide sequence ID" value="NZ_LKHV02000001.1"/>
</dbReference>
<dbReference type="SUPFAM" id="SSF50677">
    <property type="entry name" value="ValRS/IleRS/LeuRS editing domain"/>
    <property type="match status" value="1"/>
</dbReference>
<dbReference type="GO" id="GO:0005829">
    <property type="term" value="C:cytosol"/>
    <property type="evidence" value="ECO:0007669"/>
    <property type="project" value="TreeGrafter"/>
</dbReference>
<evidence type="ECO:0000256" key="1">
    <source>
        <dbReference type="ARBA" id="ARBA00004496"/>
    </source>
</evidence>
<feature type="binding site" evidence="14">
    <location>
        <position position="927"/>
    </location>
    <ligand>
        <name>Zn(2+)</name>
        <dbReference type="ChEBI" id="CHEBI:29105"/>
    </ligand>
</feature>
<keyword evidence="11 14" id="KW-0030">Aminoacyl-tRNA synthetase</keyword>
<dbReference type="AlphaFoldDB" id="A0A0Q9YF56"/>
<dbReference type="PANTHER" id="PTHR42765:SF1">
    <property type="entry name" value="ISOLEUCINE--TRNA LIGASE, MITOCHONDRIAL"/>
    <property type="match status" value="1"/>
</dbReference>
<feature type="binding site" evidence="14">
    <location>
        <position position="907"/>
    </location>
    <ligand>
        <name>Zn(2+)</name>
        <dbReference type="ChEBI" id="CHEBI:29105"/>
    </ligand>
</feature>
<dbReference type="Proteomes" id="UP000051494">
    <property type="component" value="Unassembled WGS sequence"/>
</dbReference>
<evidence type="ECO:0000256" key="8">
    <source>
        <dbReference type="ARBA" id="ARBA00022833"/>
    </source>
</evidence>
<keyword evidence="7 14" id="KW-0547">Nucleotide-binding</keyword>
<dbReference type="Pfam" id="PF08264">
    <property type="entry name" value="Anticodon_1"/>
    <property type="match status" value="1"/>
</dbReference>
<dbReference type="PATRIC" id="fig|1590042.3.peg.1154"/>
<evidence type="ECO:0000259" key="17">
    <source>
        <dbReference type="Pfam" id="PF08264"/>
    </source>
</evidence>
<dbReference type="Gene3D" id="1.10.730.20">
    <property type="match status" value="1"/>
</dbReference>
<evidence type="ECO:0000256" key="9">
    <source>
        <dbReference type="ARBA" id="ARBA00022840"/>
    </source>
</evidence>
<evidence type="ECO:0000256" key="5">
    <source>
        <dbReference type="ARBA" id="ARBA00022598"/>
    </source>
</evidence>
<dbReference type="NCBIfam" id="TIGR00392">
    <property type="entry name" value="ileS"/>
    <property type="match status" value="1"/>
</dbReference>
<feature type="short sequence motif" description="'KMSKS' region" evidence="14">
    <location>
        <begin position="607"/>
        <end position="611"/>
    </location>
</feature>
<dbReference type="InterPro" id="IPR050081">
    <property type="entry name" value="Ile-tRNA_ligase"/>
</dbReference>
<dbReference type="Pfam" id="PF06827">
    <property type="entry name" value="zf-FPG_IleRS"/>
    <property type="match status" value="1"/>
</dbReference>
<dbReference type="InterPro" id="IPR002300">
    <property type="entry name" value="aa-tRNA-synth_Ia"/>
</dbReference>
<evidence type="ECO:0000256" key="12">
    <source>
        <dbReference type="ARBA" id="ARBA00025217"/>
    </source>
</evidence>
<keyword evidence="9 14" id="KW-0067">ATP-binding</keyword>
<keyword evidence="10 14" id="KW-0648">Protein biosynthesis</keyword>
<feature type="short sequence motif" description="'HIGH' region" evidence="14">
    <location>
        <begin position="60"/>
        <end position="70"/>
    </location>
</feature>
<feature type="domain" description="Methionyl/Valyl/Leucyl/Isoleucyl-tRNA synthetase anticodon-binding" evidence="17">
    <location>
        <begin position="689"/>
        <end position="845"/>
    </location>
</feature>
<feature type="binding site" evidence="14">
    <location>
        <position position="904"/>
    </location>
    <ligand>
        <name>Zn(2+)</name>
        <dbReference type="ChEBI" id="CHEBI:29105"/>
    </ligand>
</feature>
<gene>
    <name evidence="14 18" type="primary">ileS</name>
    <name evidence="19" type="ORF">CC99x_011350</name>
    <name evidence="18" type="ORF">CC99x_01141</name>
</gene>
<dbReference type="GO" id="GO:0005524">
    <property type="term" value="F:ATP binding"/>
    <property type="evidence" value="ECO:0007669"/>
    <property type="project" value="UniProtKB-UniRule"/>
</dbReference>
<sequence length="943" mass="107561">MSEVDYKDTINLPQTSFPMRANLPQREPEILKKWQHLDLYKKIRTQQQGKEKYVLNDGPPYANGDIHIGHAVNKILKDMVVKAQTLSDKDAPFIPGWDCHGLPIELNVEKAKGKPNVDLTPAAFREACREYANSQVNVQRESFKRLGVIADWDNPYKTMDYQYQADIMRAFGQIYQNGHVQQGVKPVHWCTQCGSALAEAEVEHQDKTSEAIDVCFKVKDTKALLEKIGADKSINTAAVVIWTTTPWTLPANQAVAFNPELEYVLVKASLDGVPFDALIMIESLLESCMSRYGCQEYSIVHTFKGQMAEHVLLEHPFYERDVPILLGEHVTTEAGTGAVHTAPAHGMDDYHLGIKYGLALDGPVDDNGKYYASTPFLGGVHVFKANEQVIALLKEKNRLLHDEKLSHSYPHCWRHKTPLIFRATQQWFISMDESKLRQTALEQIKQVNWIPEWGESRISLMIEGRPDWCISRQRTWGVPIPLFTHKETKAVHPDIVAIIEYVAQRVEQEGIEAWHALDMASLPFKDMSDYQKSKDSLDVWFDSGVSHVSVLKRRKELQYPAQLFLEGSDQHRGWFQSSLLTAVAIDGQAPYESVLTHGFTVDQLGRKMSKSLGNVVAPDKVIKALGADVLRLWVAATDYKGELHVSDEILKRTSDAYRRIRNTARFLLGNLSGFSHQHQIQIDEMLPLDKWIVDRAYYIQEDIIKAFDECQFHTVYQKIHNFCVLELGSFYLDVIKDRQYTLRENSHARRSAQSAMYHVVHALVKWMAPILSFTAEEIWEILPDATTESVFLSTWHKALKPLPTETEFNNDFWQEMIAIRDAVNKAIESERAKGTFGAGLEAEITLYADDTLYSLLTKLEDELRFLLITSKAELRPMSQKPTHAIETEIAGLAVTIVASHHPKCKRCWHRREDVNKNPDFPEICGRCVENIDTHQKGEQRLYA</sequence>
<dbReference type="Gene3D" id="3.90.740.10">
    <property type="entry name" value="Valyl/Leucyl/Isoleucyl-tRNA synthetase, editing domain"/>
    <property type="match status" value="1"/>
</dbReference>
<dbReference type="GO" id="GO:0002161">
    <property type="term" value="F:aminoacyl-tRNA deacylase activity"/>
    <property type="evidence" value="ECO:0007669"/>
    <property type="project" value="InterPro"/>
</dbReference>
<comment type="function">
    <text evidence="12 14">Catalyzes the attachment of isoleucine to tRNA(Ile). As IleRS can inadvertently accommodate and process structurally similar amino acids such as valine, to avoid such errors it has two additional distinct tRNA(Ile)-dependent editing activities. One activity is designated as 'pretransfer' editing and involves the hydrolysis of activated Val-AMP. The other activity is designated 'posttransfer' editing and involves deacylation of mischarged Val-tRNA(Ile).</text>
</comment>
<dbReference type="InterPro" id="IPR033708">
    <property type="entry name" value="Anticodon_Ile_BEm"/>
</dbReference>
<keyword evidence="8 14" id="KW-0862">Zinc</keyword>
<feature type="domain" description="Zinc finger FPG/IleRS-type" evidence="16">
    <location>
        <begin position="903"/>
        <end position="929"/>
    </location>
</feature>
<keyword evidence="6 14" id="KW-0479">Metal-binding</keyword>
<dbReference type="FunFam" id="3.40.50.620:FF:000048">
    <property type="entry name" value="Isoleucine--tRNA ligase"/>
    <property type="match status" value="1"/>
</dbReference>
<evidence type="ECO:0000313" key="19">
    <source>
        <dbReference type="EMBL" id="MCS5709491.1"/>
    </source>
</evidence>
<comment type="subunit">
    <text evidence="3 14">Monomer.</text>
</comment>
<reference evidence="19" key="3">
    <citation type="submission" date="2021-06" db="EMBL/GenBank/DDBJ databases">
        <title>Genomic Description and Analysis of Intracellular Bacteria, Candidatus Berkiella cookevillensis and Candidatus Berkiella aquae.</title>
        <authorList>
            <person name="Kidane D.T."/>
            <person name="Mehari Y.T."/>
            <person name="Rice F.C."/>
            <person name="Arivett B.A."/>
            <person name="Farone A.L."/>
            <person name="Berk S.G."/>
            <person name="Farone M.B."/>
        </authorList>
    </citation>
    <scope>NUCLEOTIDE SEQUENCE</scope>
    <source>
        <strain evidence="19">CC99</strain>
    </source>
</reference>
<organism evidence="18">
    <name type="scientific">Candidatus Berkiella cookevillensis</name>
    <dbReference type="NCBI Taxonomy" id="437022"/>
    <lineage>
        <taxon>Bacteria</taxon>
        <taxon>Pseudomonadati</taxon>
        <taxon>Pseudomonadota</taxon>
        <taxon>Gammaproteobacteria</taxon>
        <taxon>Candidatus Berkiellales</taxon>
        <taxon>Candidatus Berkiellaceae</taxon>
        <taxon>Candidatus Berkiella</taxon>
    </lineage>
</organism>
<dbReference type="EMBL" id="LKHV01000004">
    <property type="protein sequence ID" value="KRG19142.1"/>
    <property type="molecule type" value="Genomic_DNA"/>
</dbReference>
<keyword evidence="20" id="KW-1185">Reference proteome</keyword>
<feature type="binding site" evidence="14">
    <location>
        <position position="566"/>
    </location>
    <ligand>
        <name>L-isoleucyl-5'-AMP</name>
        <dbReference type="ChEBI" id="CHEBI:178002"/>
    </ligand>
</feature>
<dbReference type="SUPFAM" id="SSF47323">
    <property type="entry name" value="Anticodon-binding domain of a subclass of class I aminoacyl-tRNA synthetases"/>
    <property type="match status" value="1"/>
</dbReference>
<evidence type="ECO:0000256" key="14">
    <source>
        <dbReference type="HAMAP-Rule" id="MF_02002"/>
    </source>
</evidence>
<evidence type="ECO:0000256" key="4">
    <source>
        <dbReference type="ARBA" id="ARBA00022490"/>
    </source>
</evidence>
<accession>A0A0Q9YF56</accession>
<evidence type="ECO:0000256" key="13">
    <source>
        <dbReference type="ARBA" id="ARBA00048359"/>
    </source>
</evidence>
<comment type="cofactor">
    <cofactor evidence="14">
        <name>Zn(2+)</name>
        <dbReference type="ChEBI" id="CHEBI:29105"/>
    </cofactor>
    <text evidence="14">Binds 1 zinc ion per subunit.</text>
</comment>
<evidence type="ECO:0000256" key="3">
    <source>
        <dbReference type="ARBA" id="ARBA00011245"/>
    </source>
</evidence>
<evidence type="ECO:0000256" key="11">
    <source>
        <dbReference type="ARBA" id="ARBA00023146"/>
    </source>
</evidence>
<dbReference type="CDD" id="cd07960">
    <property type="entry name" value="Anticodon_Ia_Ile_BEm"/>
    <property type="match status" value="1"/>
</dbReference>
<dbReference type="SUPFAM" id="SSF52374">
    <property type="entry name" value="Nucleotidylyl transferase"/>
    <property type="match status" value="1"/>
</dbReference>
<protein>
    <recommendedName>
        <fullName evidence="14">Isoleucine--tRNA ligase</fullName>
        <ecNumber evidence="14">6.1.1.5</ecNumber>
    </recommendedName>
    <alternativeName>
        <fullName evidence="14">Isoleucyl-tRNA synthetase</fullName>
        <shortName evidence="14">IleRS</shortName>
    </alternativeName>
</protein>
<name>A0A0Q9YF56_9GAMM</name>
<dbReference type="InterPro" id="IPR009080">
    <property type="entry name" value="tRNAsynth_Ia_anticodon-bd"/>
</dbReference>
<proteinExistence type="inferred from homology"/>
<dbReference type="InterPro" id="IPR014729">
    <property type="entry name" value="Rossmann-like_a/b/a_fold"/>
</dbReference>
<feature type="domain" description="Aminoacyl-tRNA synthetase class Ia" evidence="15">
    <location>
        <begin position="30"/>
        <end position="645"/>
    </location>
</feature>
<evidence type="ECO:0000256" key="6">
    <source>
        <dbReference type="ARBA" id="ARBA00022723"/>
    </source>
</evidence>
<evidence type="ECO:0000256" key="7">
    <source>
        <dbReference type="ARBA" id="ARBA00022741"/>
    </source>
</evidence>
<feature type="binding site" evidence="14">
    <location>
        <position position="610"/>
    </location>
    <ligand>
        <name>ATP</name>
        <dbReference type="ChEBI" id="CHEBI:30616"/>
    </ligand>
</feature>
<dbReference type="GO" id="GO:0000049">
    <property type="term" value="F:tRNA binding"/>
    <property type="evidence" value="ECO:0007669"/>
    <property type="project" value="InterPro"/>
</dbReference>
<dbReference type="InterPro" id="IPR001412">
    <property type="entry name" value="aa-tRNA-synth_I_CS"/>
</dbReference>
<keyword evidence="4 14" id="KW-0963">Cytoplasm</keyword>